<dbReference type="Proteomes" id="UP000254737">
    <property type="component" value="Unassembled WGS sequence"/>
</dbReference>
<evidence type="ECO:0008006" key="3">
    <source>
        <dbReference type="Google" id="ProtNLM"/>
    </source>
</evidence>
<sequence>MFLKSLVIRNDEEIIREIPFHKGINLIVDETPSPNKTESGNGVGKTTVLRLIDFCLDGDGKNIYIDPEFKNTNQKIESFLKENNIIIVLTLIENIEDSKSRKIIIERNFLNYKNKIQKINGESLSNDEFSTKLKELIFDSNAKNPTLKQLKSKNIRDEKNKLTQTIRVLPQNVTTDAIYESLHLFWFGIDVDTSKDQLVRDKNIEERLQSRLRKDSNLSQINQSLIIINKHIDSLNLKKKSI</sequence>
<dbReference type="InterPro" id="IPR027417">
    <property type="entry name" value="P-loop_NTPase"/>
</dbReference>
<evidence type="ECO:0000313" key="2">
    <source>
        <dbReference type="Proteomes" id="UP000254737"/>
    </source>
</evidence>
<organism evidence="1 2">
    <name type="scientific">Empedobacter falsenii</name>
    <dbReference type="NCBI Taxonomy" id="343874"/>
    <lineage>
        <taxon>Bacteria</taxon>
        <taxon>Pseudomonadati</taxon>
        <taxon>Bacteroidota</taxon>
        <taxon>Flavobacteriia</taxon>
        <taxon>Flavobacteriales</taxon>
        <taxon>Weeksellaceae</taxon>
        <taxon>Empedobacter</taxon>
    </lineage>
</organism>
<protein>
    <recommendedName>
        <fullName evidence="3">DUF2326 domain-containing protein</fullName>
    </recommendedName>
</protein>
<dbReference type="AlphaFoldDB" id="A0A376GIX4"/>
<dbReference type="Gene3D" id="3.40.50.300">
    <property type="entry name" value="P-loop containing nucleotide triphosphate hydrolases"/>
    <property type="match status" value="1"/>
</dbReference>
<name>A0A376GIX4_9FLAO</name>
<dbReference type="SUPFAM" id="SSF52540">
    <property type="entry name" value="P-loop containing nucleoside triphosphate hydrolases"/>
    <property type="match status" value="1"/>
</dbReference>
<gene>
    <name evidence="1" type="ORF">NCTC13456_02942</name>
</gene>
<dbReference type="RefSeq" id="WP_221408236.1">
    <property type="nucleotide sequence ID" value="NZ_UFXS01000001.1"/>
</dbReference>
<proteinExistence type="predicted"/>
<dbReference type="EMBL" id="UFXS01000001">
    <property type="protein sequence ID" value="STD59302.1"/>
    <property type="molecule type" value="Genomic_DNA"/>
</dbReference>
<accession>A0A376GIX4</accession>
<evidence type="ECO:0000313" key="1">
    <source>
        <dbReference type="EMBL" id="STD59302.1"/>
    </source>
</evidence>
<reference evidence="1 2" key="1">
    <citation type="submission" date="2018-06" db="EMBL/GenBank/DDBJ databases">
        <authorList>
            <consortium name="Pathogen Informatics"/>
            <person name="Doyle S."/>
        </authorList>
    </citation>
    <scope>NUCLEOTIDE SEQUENCE [LARGE SCALE GENOMIC DNA]</scope>
    <source>
        <strain evidence="1 2">NCTC13456</strain>
    </source>
</reference>